<dbReference type="Proteomes" id="UP000184287">
    <property type="component" value="Unassembled WGS sequence"/>
</dbReference>
<evidence type="ECO:0000313" key="2">
    <source>
        <dbReference type="EMBL" id="SHE51775.1"/>
    </source>
</evidence>
<organism evidence="2 3">
    <name type="scientific">Pedobacter caeni</name>
    <dbReference type="NCBI Taxonomy" id="288992"/>
    <lineage>
        <taxon>Bacteria</taxon>
        <taxon>Pseudomonadati</taxon>
        <taxon>Bacteroidota</taxon>
        <taxon>Sphingobacteriia</taxon>
        <taxon>Sphingobacteriales</taxon>
        <taxon>Sphingobacteriaceae</taxon>
        <taxon>Pedobacter</taxon>
    </lineage>
</organism>
<gene>
    <name evidence="2" type="ORF">SAMN04488522_101433</name>
</gene>
<evidence type="ECO:0000313" key="3">
    <source>
        <dbReference type="Proteomes" id="UP000184287"/>
    </source>
</evidence>
<protein>
    <submittedName>
        <fullName evidence="2">Baseplate J-like protein</fullName>
    </submittedName>
</protein>
<reference evidence="3" key="1">
    <citation type="submission" date="2016-11" db="EMBL/GenBank/DDBJ databases">
        <authorList>
            <person name="Varghese N."/>
            <person name="Submissions S."/>
        </authorList>
    </citation>
    <scope>NUCLEOTIDE SEQUENCE [LARGE SCALE GENOMIC DNA]</scope>
    <source>
        <strain evidence="3">DSM 16990</strain>
    </source>
</reference>
<feature type="compositionally biased region" description="Basic and acidic residues" evidence="1">
    <location>
        <begin position="719"/>
        <end position="738"/>
    </location>
</feature>
<dbReference type="EMBL" id="FQUQ01000001">
    <property type="protein sequence ID" value="SHE51775.1"/>
    <property type="molecule type" value="Genomic_DNA"/>
</dbReference>
<accession>A0A1M4U523</accession>
<sequence length="1512" mass="171948">MVCKDLIHPFQNDPGVSQHQRIMDDLLSGSAKIDGRSLADLLDYFVQLSRHINYYDTSLKITDWQPFFQGSLPFAITEILKYDKNKISSKLAFYNALFDKNPNKTSLQLLFRYVFHTVIRPFNTWSLKLKESDLPLELLLDKLIGDKLAAPLKLFITHLNTAVKWYRINSINFNGLMDNEAWGLDIADIYPFLDPDFFKDQGKTKRNRIIALRNAMMEVVPCFLDVVQVLESSAGLSLEQSLFPLKEALKEKHEPHLALLFSFLKLFQHLQGDLNTFTKKHLDFFYKEVLCLKAREANPDQAHVVFDIQNQLNKYLLEKGLLLKDGKDGNKAEILFSLDDEIVVSKAQVSDKRTLFINNQVQGEDTYVEGLYMAPDADKADGIDKAFQEDVPVSWPTLGAKYSKYVDPESKLIRPYPRARIGFVLASPVLLLNEGNRTVTVTLSCNLKKGAYSFLKDGDSKFIDPVDLYEEVQGILGQTFYVFSQDLIDSVLKMKISETMGENLKEILRTLKPKAEKIVSATDFDKIASTLEEKKILLETFKPKKALNVLFSGEKEWISPAEVPEIKLIPVKSTDVFNLVIIAKLLPEQKAVTFYNAEALKEDFTTFMPVLKIELDDRIKLSKEIKSDDREICCKRVVKGGSQDVSLYHFFRNVTVLADTKIVVEVCGLKNFIVQNDESVQNVNGPVYPFGTRPSVIDFNIINPVKDKPGEANKSGGAKKADDAVKSNESDKSEDSNEKKLNLVGPNFYIGSKEVFCKKWNEVHVNLNWKDKPSDFNEYYKGYVRREKHHDCDDPLKNDVEIYGLNECDFEINLALLQDGVWDKELFNLPYTDAISNPKITDYNRKLFSNTVLSPPASGSAYPCEDTYDRTISIISGEIKPAETRQFKLSPKFNIDQEPFENYKADSLDGFLRINLQGQDFLHKNYSYVLARQMMAFGRPAGERLEGAVYYNVENGNLIVFNATNIKDQITDAIDAANVVISEVNGVAQKLGDQGEVPPADILGDDAEDIRKIVYKKTLSEPLNLDLKGDAVTLKGEIEKIKTAIEKNEKFQAVIPNEPWTPIIKNISIDYTATASITDIDLIHLYPYENTFKSEELEQQPALFPTFCDEGSLYLGLKDLQPGSNLNVLFQLAEATADSESDRVNVQWHYLENNFWKPLREGFEVLDDDTDGLTTSGIIKFALPGNMSSENTILPKGLHWIKAAIPISSKSVSETIGVFAQAIKATFTNERANDKLRLGQPLSAGSLAKLNEADSSIKKVSQPFDSFAGRMPEEEGHFYVRISEQLRHKGRGIQKFDYERLVLEAFPQLFKVKCINHSFGLNAHDYINDIPMAPGYVLLAVIPDMNQLKAAQQFEPRVPISLLEDIQEYLNQRISPFVKVWVKNPRYEKLNFSLEVKLYKGKDEQFYKEKLKEDLKTFLAPWAVGEYDKLTFGQPVFMSDIIGFLETRDYLDYIIKLDMWHEEKKPGNTSEQDPVYPITPRSILIAGNIDLHINQQDCDQWRDMSKDVPMYK</sequence>
<dbReference type="RefSeq" id="WP_073226807.1">
    <property type="nucleotide sequence ID" value="NZ_FQUQ01000001.1"/>
</dbReference>
<keyword evidence="3" id="KW-1185">Reference proteome</keyword>
<dbReference type="OrthoDB" id="9762853at2"/>
<feature type="region of interest" description="Disordered" evidence="1">
    <location>
        <begin position="707"/>
        <end position="738"/>
    </location>
</feature>
<evidence type="ECO:0000256" key="1">
    <source>
        <dbReference type="SAM" id="MobiDB-lite"/>
    </source>
</evidence>
<dbReference type="STRING" id="288992.SAMN04488522_101433"/>
<name>A0A1M4U523_9SPHI</name>
<proteinExistence type="predicted"/>